<name>A0A378MD63_LISGR</name>
<evidence type="ECO:0000313" key="2">
    <source>
        <dbReference type="Proteomes" id="UP000254879"/>
    </source>
</evidence>
<dbReference type="InterPro" id="IPR023896">
    <property type="entry name" value="LTA_DltD"/>
</dbReference>
<dbReference type="Pfam" id="PF04914">
    <property type="entry name" value="DltD"/>
    <property type="match status" value="1"/>
</dbReference>
<dbReference type="PANTHER" id="PTHR40039:SF1">
    <property type="entry name" value="PROTEIN DLTD"/>
    <property type="match status" value="1"/>
</dbReference>
<proteinExistence type="predicted"/>
<protein>
    <submittedName>
        <fullName evidence="1">D-alanyl-lipoteichoic acid biosynthesis protein DltD</fullName>
    </submittedName>
</protein>
<dbReference type="InterPro" id="IPR006998">
    <property type="entry name" value="DltD"/>
</dbReference>
<dbReference type="Proteomes" id="UP000254879">
    <property type="component" value="Unassembled WGS sequence"/>
</dbReference>
<dbReference type="AlphaFoldDB" id="A0A378MD63"/>
<reference evidence="1 2" key="1">
    <citation type="submission" date="2018-06" db="EMBL/GenBank/DDBJ databases">
        <authorList>
            <consortium name="Pathogen Informatics"/>
            <person name="Doyle S."/>
        </authorList>
    </citation>
    <scope>NUCLEOTIDE SEQUENCE [LARGE SCALE GENOMIC DNA]</scope>
    <source>
        <strain evidence="2">NCTC 10815</strain>
    </source>
</reference>
<evidence type="ECO:0000313" key="1">
    <source>
        <dbReference type="EMBL" id="STY44278.1"/>
    </source>
</evidence>
<accession>A0A378MD63</accession>
<gene>
    <name evidence="1" type="primary">dltD_1</name>
    <name evidence="1" type="ORF">NCTC10815_01617</name>
</gene>
<organism evidence="1 2">
    <name type="scientific">Listeria grayi</name>
    <name type="common">Listeria murrayi</name>
    <dbReference type="NCBI Taxonomy" id="1641"/>
    <lineage>
        <taxon>Bacteria</taxon>
        <taxon>Bacillati</taxon>
        <taxon>Bacillota</taxon>
        <taxon>Bacilli</taxon>
        <taxon>Bacillales</taxon>
        <taxon>Listeriaceae</taxon>
        <taxon>Listeria</taxon>
    </lineage>
</organism>
<sequence>MFILSPQWFKQDGVGNGGFGANFSPLQAYYFALQTEKPTPEIKYAAKRLLEFQVVKDDVILSHLLKNKLLPPNKKPANAKFFRKLGELKYKLLMRKDELTAKHIRKSKQEQIDKGIAKLPETLDFKTLDKLALQTAEKQTADVPFHIKRKVYRSKLKPNMKKLVKQAQKLRYDRSPEYVDLQLLLDTFKKQGADVLVINQPLNGEWIDYSGMDKPMIESYYRNSERIVKENGFRYLSLQSKQDKPYYMEDTSHVNWRSWVIVDKRLQAFLAAPKPNHYPKGLSISEVQKEYGNHNLPHIIEGKTK</sequence>
<dbReference type="NCBIfam" id="TIGR04092">
    <property type="entry name" value="LTA_DltD"/>
    <property type="match status" value="1"/>
</dbReference>
<dbReference type="PANTHER" id="PTHR40039">
    <property type="entry name" value="PROTEIN DLTD"/>
    <property type="match status" value="1"/>
</dbReference>
<dbReference type="EMBL" id="UGPG01000001">
    <property type="protein sequence ID" value="STY44278.1"/>
    <property type="molecule type" value="Genomic_DNA"/>
</dbReference>